<dbReference type="InterPro" id="IPR027839">
    <property type="entry name" value="DUF4432"/>
</dbReference>
<gene>
    <name evidence="1" type="ORF">HMPREF3293_03074</name>
</gene>
<sequence>MAKLYGKEMRKEEILSYVGNLSQLIDARECVLSSGKAEGVRAIDVKTGSGLNFCVLPSRGLDIAWADFQGKALSFLSRSGVVKPECLGYDGHQSDRSFMGGLLTTCGLTNVGPAPEGVGYHGRISNIPAYDVGISRYWEGDEYMVVITGKIRESCAMAEDLELHRTITTSLGRKSFQIEDIVSNEGCRPQVLMLLLHINFGYPIICENTELFLSASTKVKPLDEVSGKELEHYRTMQRPELNKEYNVFLHETEPGRKAYACLFNHKIQLGAYVKYHTEDFEKFMQWKMMRAGEYVCALEPCNSYSLGRKTLLESKKAKYIEPGEKISFRYQIGVVESLLEMSALEK</sequence>
<dbReference type="EMBL" id="LSZW01000067">
    <property type="protein sequence ID" value="KXK64026.1"/>
    <property type="molecule type" value="Genomic_DNA"/>
</dbReference>
<evidence type="ECO:0000313" key="2">
    <source>
        <dbReference type="Proteomes" id="UP000070366"/>
    </source>
</evidence>
<dbReference type="GO" id="GO:0030246">
    <property type="term" value="F:carbohydrate binding"/>
    <property type="evidence" value="ECO:0007669"/>
    <property type="project" value="InterPro"/>
</dbReference>
<evidence type="ECO:0008006" key="3">
    <source>
        <dbReference type="Google" id="ProtNLM"/>
    </source>
</evidence>
<dbReference type="Pfam" id="PF14486">
    <property type="entry name" value="DUF4432"/>
    <property type="match status" value="1"/>
</dbReference>
<dbReference type="AlphaFoldDB" id="A0A136Q0M6"/>
<reference evidence="1 2" key="1">
    <citation type="submission" date="2016-02" db="EMBL/GenBank/DDBJ databases">
        <authorList>
            <person name="Wen L."/>
            <person name="He K."/>
            <person name="Yang H."/>
        </authorList>
    </citation>
    <scope>NUCLEOTIDE SEQUENCE [LARGE SCALE GENOMIC DNA]</scope>
    <source>
        <strain evidence="1 2">DSM 22607</strain>
    </source>
</reference>
<protein>
    <recommendedName>
        <fullName evidence="3">DUF4432 domain-containing protein</fullName>
    </recommendedName>
</protein>
<dbReference type="STRING" id="626937.HMPREF3293_03074"/>
<accession>A0A136Q0M6</accession>
<dbReference type="Gene3D" id="2.70.98.10">
    <property type="match status" value="1"/>
</dbReference>
<proteinExistence type="predicted"/>
<name>A0A136Q0M6_9FIRM</name>
<evidence type="ECO:0000313" key="1">
    <source>
        <dbReference type="EMBL" id="KXK64026.1"/>
    </source>
</evidence>
<dbReference type="OrthoDB" id="9791280at2"/>
<dbReference type="InterPro" id="IPR014718">
    <property type="entry name" value="GH-type_carb-bd"/>
</dbReference>
<dbReference type="RefSeq" id="WP_066522858.1">
    <property type="nucleotide sequence ID" value="NZ_CABMOF010000010.1"/>
</dbReference>
<dbReference type="KEGG" id="cmiu:B1H56_13860"/>
<keyword evidence="2" id="KW-1185">Reference proteome</keyword>
<dbReference type="Proteomes" id="UP000070366">
    <property type="component" value="Unassembled WGS sequence"/>
</dbReference>
<organism evidence="1 2">
    <name type="scientific">Christensenella minuta</name>
    <dbReference type="NCBI Taxonomy" id="626937"/>
    <lineage>
        <taxon>Bacteria</taxon>
        <taxon>Bacillati</taxon>
        <taxon>Bacillota</taxon>
        <taxon>Clostridia</taxon>
        <taxon>Christensenellales</taxon>
        <taxon>Christensenellaceae</taxon>
        <taxon>Christensenella</taxon>
    </lineage>
</organism>
<dbReference type="CDD" id="cd09023">
    <property type="entry name" value="Aldose_epim_Ec_c4013"/>
    <property type="match status" value="1"/>
</dbReference>
<comment type="caution">
    <text evidence="1">The sequence shown here is derived from an EMBL/GenBank/DDBJ whole genome shotgun (WGS) entry which is preliminary data.</text>
</comment>